<accession>A0A1G1YL24</accession>
<keyword evidence="1" id="KW-0472">Membrane</keyword>
<keyword evidence="1" id="KW-0812">Transmembrane</keyword>
<dbReference type="EMBL" id="MHIM01000008">
    <property type="protein sequence ID" value="OGY53009.1"/>
    <property type="molecule type" value="Genomic_DNA"/>
</dbReference>
<organism evidence="2 3">
    <name type="scientific">Candidatus Buchananbacteria bacterium RIFCSPLOWO2_01_FULL_39_33</name>
    <dbReference type="NCBI Taxonomy" id="1797543"/>
    <lineage>
        <taxon>Bacteria</taxon>
        <taxon>Candidatus Buchananiibacteriota</taxon>
    </lineage>
</organism>
<dbReference type="Proteomes" id="UP000177376">
    <property type="component" value="Unassembled WGS sequence"/>
</dbReference>
<evidence type="ECO:0000313" key="2">
    <source>
        <dbReference type="EMBL" id="OGY53009.1"/>
    </source>
</evidence>
<gene>
    <name evidence="2" type="ORF">A3A02_04875</name>
</gene>
<reference evidence="2 3" key="1">
    <citation type="journal article" date="2016" name="Nat. Commun.">
        <title>Thousands of microbial genomes shed light on interconnected biogeochemical processes in an aquifer system.</title>
        <authorList>
            <person name="Anantharaman K."/>
            <person name="Brown C.T."/>
            <person name="Hug L.A."/>
            <person name="Sharon I."/>
            <person name="Castelle C.J."/>
            <person name="Probst A.J."/>
            <person name="Thomas B.C."/>
            <person name="Singh A."/>
            <person name="Wilkins M.J."/>
            <person name="Karaoz U."/>
            <person name="Brodie E.L."/>
            <person name="Williams K.H."/>
            <person name="Hubbard S.S."/>
            <person name="Banfield J.F."/>
        </authorList>
    </citation>
    <scope>NUCLEOTIDE SEQUENCE [LARGE SCALE GENOMIC DNA]</scope>
</reference>
<keyword evidence="1" id="KW-1133">Transmembrane helix</keyword>
<dbReference type="AlphaFoldDB" id="A0A1G1YL24"/>
<sequence>MPLVIKKTRRKKPVSKKSVSLTTKEIIATPEKQFINIYERDQLVAAKTKLSWLIVGLLVLALVIFWFWSMKATIKKNSADNNLNEITAEITGIVKEFRGLVNNTKNAINQTNDEIATQESLEEIKNKVLTQIQINSESANWPQHSSELLGLALKYPTNWFKQEKRDSLALVSYHLSATSTPEVFATVTITKITDKKKDIKIIDLLEKPENYQKSAEEIFIDLASAEKYDLIAVSKNDISSILFVKNDINIYKIEIYSQNGKNIFEPVIGKILSTIDLL</sequence>
<evidence type="ECO:0000256" key="1">
    <source>
        <dbReference type="SAM" id="Phobius"/>
    </source>
</evidence>
<name>A0A1G1YL24_9BACT</name>
<proteinExistence type="predicted"/>
<protein>
    <submittedName>
        <fullName evidence="2">Uncharacterized protein</fullName>
    </submittedName>
</protein>
<feature type="transmembrane region" description="Helical" evidence="1">
    <location>
        <begin position="50"/>
        <end position="68"/>
    </location>
</feature>
<evidence type="ECO:0000313" key="3">
    <source>
        <dbReference type="Proteomes" id="UP000177376"/>
    </source>
</evidence>
<comment type="caution">
    <text evidence="2">The sequence shown here is derived from an EMBL/GenBank/DDBJ whole genome shotgun (WGS) entry which is preliminary data.</text>
</comment>